<dbReference type="EMBL" id="OX459943">
    <property type="protein sequence ID" value="CAI9178250.1"/>
    <property type="molecule type" value="Genomic_DNA"/>
</dbReference>
<name>A0ABN8ZXS4_RANTA</name>
<dbReference type="Proteomes" id="UP001176941">
    <property type="component" value="Chromosome 7"/>
</dbReference>
<accession>A0ABN8ZXS4</accession>
<reference evidence="1" key="1">
    <citation type="submission" date="2023-04" db="EMBL/GenBank/DDBJ databases">
        <authorList>
            <consortium name="ELIXIR-Norway"/>
        </authorList>
    </citation>
    <scope>NUCLEOTIDE SEQUENCE [LARGE SCALE GENOMIC DNA]</scope>
</reference>
<evidence type="ECO:0000313" key="1">
    <source>
        <dbReference type="EMBL" id="CAI9178250.1"/>
    </source>
</evidence>
<keyword evidence="2" id="KW-1185">Reference proteome</keyword>
<gene>
    <name evidence="1" type="ORF">MRATA1EN1_LOCUS27212</name>
</gene>
<organism evidence="1 2">
    <name type="scientific">Rangifer tarandus platyrhynchus</name>
    <name type="common">Svalbard reindeer</name>
    <dbReference type="NCBI Taxonomy" id="3082113"/>
    <lineage>
        <taxon>Eukaryota</taxon>
        <taxon>Metazoa</taxon>
        <taxon>Chordata</taxon>
        <taxon>Craniata</taxon>
        <taxon>Vertebrata</taxon>
        <taxon>Euteleostomi</taxon>
        <taxon>Mammalia</taxon>
        <taxon>Eutheria</taxon>
        <taxon>Laurasiatheria</taxon>
        <taxon>Artiodactyla</taxon>
        <taxon>Ruminantia</taxon>
        <taxon>Pecora</taxon>
        <taxon>Cervidae</taxon>
        <taxon>Odocoileinae</taxon>
        <taxon>Rangifer</taxon>
    </lineage>
</organism>
<protein>
    <submittedName>
        <fullName evidence="1">Uncharacterized protein</fullName>
    </submittedName>
</protein>
<proteinExistence type="predicted"/>
<evidence type="ECO:0000313" key="2">
    <source>
        <dbReference type="Proteomes" id="UP001176941"/>
    </source>
</evidence>
<sequence length="94" mass="9647">MAICKVVVQFNQFSSQAADILLELPEPRRGRTPQKGRGLGGAGVRRCLTIGSGACVTSALHRPPPAPGKRRPLIGCAAGGLGANDRATSCGVQP</sequence>